<sequence>MFNLFCPDNIVRCGIYGFGVMEQDSLSSGDKPNRKIVGITRIEGKIITFTPEG</sequence>
<name>A0AAE3FH50_9BACT</name>
<organism evidence="1 2">
    <name type="scientific">Candidatus Colimorpha enterica</name>
    <dbReference type="NCBI Taxonomy" id="3083063"/>
    <lineage>
        <taxon>Bacteria</taxon>
        <taxon>Pseudomonadati</taxon>
        <taxon>Bacteroidota</taxon>
        <taxon>Bacteroidia</taxon>
        <taxon>Bacteroidales</taxon>
        <taxon>Candidatus Colimorpha</taxon>
    </lineage>
</organism>
<dbReference type="Proteomes" id="UP001139365">
    <property type="component" value="Unassembled WGS sequence"/>
</dbReference>
<dbReference type="EMBL" id="JALEMU010000056">
    <property type="protein sequence ID" value="MCI5755335.1"/>
    <property type="molecule type" value="Genomic_DNA"/>
</dbReference>
<evidence type="ECO:0000313" key="1">
    <source>
        <dbReference type="EMBL" id="MCI5755335.1"/>
    </source>
</evidence>
<dbReference type="AlphaFoldDB" id="A0AAE3FH50"/>
<accession>A0AAE3FH50</accession>
<evidence type="ECO:0000313" key="2">
    <source>
        <dbReference type="Proteomes" id="UP001139365"/>
    </source>
</evidence>
<protein>
    <submittedName>
        <fullName evidence="1">Uncharacterized protein</fullName>
    </submittedName>
</protein>
<proteinExistence type="predicted"/>
<gene>
    <name evidence="1" type="ORF">MR241_03455</name>
</gene>
<comment type="caution">
    <text evidence="1">The sequence shown here is derived from an EMBL/GenBank/DDBJ whole genome shotgun (WGS) entry which is preliminary data.</text>
</comment>
<reference evidence="1 2" key="1">
    <citation type="submission" date="2022-03" db="EMBL/GenBank/DDBJ databases">
        <title>Metagenome-assembled genomes from swine fecal metagenomes.</title>
        <authorList>
            <person name="Holman D.B."/>
            <person name="Kommadath A."/>
        </authorList>
    </citation>
    <scope>NUCLEOTIDE SEQUENCE [LARGE SCALE GENOMIC DNA]</scope>
    <source>
        <strain evidence="1">SUG147</strain>
    </source>
</reference>